<feature type="domain" description="F-box" evidence="1">
    <location>
        <begin position="4"/>
        <end position="45"/>
    </location>
</feature>
<evidence type="ECO:0000313" key="2">
    <source>
        <dbReference type="EMBL" id="KAK9923284.1"/>
    </source>
</evidence>
<name>A0AAW1WH94_RUBAR</name>
<dbReference type="Pfam" id="PF01344">
    <property type="entry name" value="Kelch_1"/>
    <property type="match status" value="2"/>
</dbReference>
<proteinExistence type="predicted"/>
<dbReference type="GO" id="GO:2000762">
    <property type="term" value="P:regulation of phenylpropanoid metabolic process"/>
    <property type="evidence" value="ECO:0007669"/>
    <property type="project" value="InterPro"/>
</dbReference>
<dbReference type="SUPFAM" id="SSF117281">
    <property type="entry name" value="Kelch motif"/>
    <property type="match status" value="1"/>
</dbReference>
<dbReference type="PANTHER" id="PTHR46407">
    <property type="entry name" value="OS02G0208700 PROTEIN"/>
    <property type="match status" value="1"/>
</dbReference>
<dbReference type="PANTHER" id="PTHR46407:SF3">
    <property type="entry name" value="OS02G0208700 PROTEIN"/>
    <property type="match status" value="1"/>
</dbReference>
<dbReference type="AlphaFoldDB" id="A0AAW1WH94"/>
<evidence type="ECO:0000259" key="1">
    <source>
        <dbReference type="Pfam" id="PF00646"/>
    </source>
</evidence>
<keyword evidence="3" id="KW-1185">Reference proteome</keyword>
<dbReference type="Gene3D" id="2.120.10.80">
    <property type="entry name" value="Kelch-type beta propeller"/>
    <property type="match status" value="1"/>
</dbReference>
<dbReference type="InterPro" id="IPR015915">
    <property type="entry name" value="Kelch-typ_b-propeller"/>
</dbReference>
<dbReference type="Pfam" id="PF00646">
    <property type="entry name" value="F-box"/>
    <property type="match status" value="1"/>
</dbReference>
<comment type="caution">
    <text evidence="2">The sequence shown here is derived from an EMBL/GenBank/DDBJ whole genome shotgun (WGS) entry which is preliminary data.</text>
</comment>
<organism evidence="2 3">
    <name type="scientific">Rubus argutus</name>
    <name type="common">Southern blackberry</name>
    <dbReference type="NCBI Taxonomy" id="59490"/>
    <lineage>
        <taxon>Eukaryota</taxon>
        <taxon>Viridiplantae</taxon>
        <taxon>Streptophyta</taxon>
        <taxon>Embryophyta</taxon>
        <taxon>Tracheophyta</taxon>
        <taxon>Spermatophyta</taxon>
        <taxon>Magnoliopsida</taxon>
        <taxon>eudicotyledons</taxon>
        <taxon>Gunneridae</taxon>
        <taxon>Pentapetalae</taxon>
        <taxon>rosids</taxon>
        <taxon>fabids</taxon>
        <taxon>Rosales</taxon>
        <taxon>Rosaceae</taxon>
        <taxon>Rosoideae</taxon>
        <taxon>Rosoideae incertae sedis</taxon>
        <taxon>Rubus</taxon>
    </lineage>
</organism>
<dbReference type="InterPro" id="IPR001810">
    <property type="entry name" value="F-box_dom"/>
</dbReference>
<sequence length="358" mass="39922">MVSISGLPDEIVCDCLIRVKYDQFPTITSVCKGWKSEVELPEFHRRRKNGGYGQKLILMVQSRVAPNQGDGVGIFKCPKVPLYRFTLCEPDTGNWGELPPISAFPGGSLPMFCQLAAVGSDLVVIGGMDPVTWATSNSVFVYNFVSATWRQGTDLPGGPRMFFGCASDSDRMVFVVGGHDGGKNALRSALAYDVAKDEWIPLPNMERERDECKAIFQRGKLHVIGGYCTEMQGRFERSAETFDTSTWRWDHIEEDFLPINMCPRTCVDGDDGAVYMCRDGNVIKQTFGTWQTVAELPAQMRNPASVTAWRGKLLVIGCAGFGEPHMAYMLHLKNYTWSKVETPEMYCGHVQSSCYLEI</sequence>
<reference evidence="2 3" key="1">
    <citation type="journal article" date="2023" name="G3 (Bethesda)">
        <title>A chromosome-length genome assembly and annotation of blackberry (Rubus argutus, cv. 'Hillquist').</title>
        <authorList>
            <person name="Bruna T."/>
            <person name="Aryal R."/>
            <person name="Dudchenko O."/>
            <person name="Sargent D.J."/>
            <person name="Mead D."/>
            <person name="Buti M."/>
            <person name="Cavallini A."/>
            <person name="Hytonen T."/>
            <person name="Andres J."/>
            <person name="Pham M."/>
            <person name="Weisz D."/>
            <person name="Mascagni F."/>
            <person name="Usai G."/>
            <person name="Natali L."/>
            <person name="Bassil N."/>
            <person name="Fernandez G.E."/>
            <person name="Lomsadze A."/>
            <person name="Armour M."/>
            <person name="Olukolu B."/>
            <person name="Poorten T."/>
            <person name="Britton C."/>
            <person name="Davik J."/>
            <person name="Ashrafi H."/>
            <person name="Aiden E.L."/>
            <person name="Borodovsky M."/>
            <person name="Worthington M."/>
        </authorList>
    </citation>
    <scope>NUCLEOTIDE SEQUENCE [LARGE SCALE GENOMIC DNA]</scope>
    <source>
        <strain evidence="2">PI 553951</strain>
    </source>
</reference>
<evidence type="ECO:0000313" key="3">
    <source>
        <dbReference type="Proteomes" id="UP001457282"/>
    </source>
</evidence>
<dbReference type="SMART" id="SM00612">
    <property type="entry name" value="Kelch"/>
    <property type="match status" value="2"/>
</dbReference>
<dbReference type="CDD" id="cd22152">
    <property type="entry name" value="F-box_AtAFR-like"/>
    <property type="match status" value="1"/>
</dbReference>
<dbReference type="InterPro" id="IPR044595">
    <property type="entry name" value="KMD1-4"/>
</dbReference>
<dbReference type="GO" id="GO:0080037">
    <property type="term" value="P:negative regulation of cytokinin-activated signaling pathway"/>
    <property type="evidence" value="ECO:0007669"/>
    <property type="project" value="InterPro"/>
</dbReference>
<dbReference type="EMBL" id="JBEDUW010000006">
    <property type="protein sequence ID" value="KAK9923284.1"/>
    <property type="molecule type" value="Genomic_DNA"/>
</dbReference>
<gene>
    <name evidence="2" type="ORF">M0R45_031712</name>
</gene>
<dbReference type="Proteomes" id="UP001457282">
    <property type="component" value="Unassembled WGS sequence"/>
</dbReference>
<protein>
    <recommendedName>
        <fullName evidence="1">F-box domain-containing protein</fullName>
    </recommendedName>
</protein>
<dbReference type="InterPro" id="IPR006652">
    <property type="entry name" value="Kelch_1"/>
</dbReference>
<accession>A0AAW1WH94</accession>